<feature type="region of interest" description="Disordered" evidence="11">
    <location>
        <begin position="600"/>
        <end position="641"/>
    </location>
</feature>
<evidence type="ECO:0000313" key="14">
    <source>
        <dbReference type="Proteomes" id="UP000054408"/>
    </source>
</evidence>
<dbReference type="Pfam" id="PF03372">
    <property type="entry name" value="Exo_endo_phos"/>
    <property type="match status" value="1"/>
</dbReference>
<comment type="subcellular location">
    <subcellularLocation>
        <location evidence="3">Nucleus</location>
        <location evidence="3">PML body</location>
    </subcellularLocation>
</comment>
<comment type="cofactor">
    <cofactor evidence="1">
        <name>Mn(2+)</name>
        <dbReference type="ChEBI" id="CHEBI:29035"/>
    </cofactor>
</comment>
<dbReference type="SUPFAM" id="SSF56219">
    <property type="entry name" value="DNase I-like"/>
    <property type="match status" value="1"/>
</dbReference>
<evidence type="ECO:0000256" key="4">
    <source>
        <dbReference type="ARBA" id="ARBA00022722"/>
    </source>
</evidence>
<dbReference type="PANTHER" id="PTHR15822">
    <property type="entry name" value="TRAF AND TNF RECEPTOR-ASSOCIATED PROTEIN"/>
    <property type="match status" value="1"/>
</dbReference>
<feature type="region of interest" description="Disordered" evidence="11">
    <location>
        <begin position="165"/>
        <end position="240"/>
    </location>
</feature>
<evidence type="ECO:0000256" key="10">
    <source>
        <dbReference type="ARBA" id="ARBA00023242"/>
    </source>
</evidence>
<keyword evidence="13" id="KW-0255">Endonuclease</keyword>
<dbReference type="InterPro" id="IPR051547">
    <property type="entry name" value="TDP2-like"/>
</dbReference>
<keyword evidence="6" id="KW-0227">DNA damage</keyword>
<evidence type="ECO:0000256" key="6">
    <source>
        <dbReference type="ARBA" id="ARBA00022763"/>
    </source>
</evidence>
<evidence type="ECO:0000256" key="11">
    <source>
        <dbReference type="SAM" id="MobiDB-lite"/>
    </source>
</evidence>
<dbReference type="STRING" id="461836.A0A0L0DQW4"/>
<keyword evidence="4" id="KW-0540">Nuclease</keyword>
<accession>A0A0L0DQW4</accession>
<evidence type="ECO:0000256" key="3">
    <source>
        <dbReference type="ARBA" id="ARBA00004322"/>
    </source>
</evidence>
<evidence type="ECO:0000256" key="5">
    <source>
        <dbReference type="ARBA" id="ARBA00022723"/>
    </source>
</evidence>
<keyword evidence="14" id="KW-1185">Reference proteome</keyword>
<feature type="region of interest" description="Disordered" evidence="11">
    <location>
        <begin position="565"/>
        <end position="585"/>
    </location>
</feature>
<feature type="domain" description="Endonuclease/exonuclease/phosphatase" evidence="12">
    <location>
        <begin position="257"/>
        <end position="499"/>
    </location>
</feature>
<evidence type="ECO:0000256" key="9">
    <source>
        <dbReference type="ARBA" id="ARBA00023204"/>
    </source>
</evidence>
<dbReference type="InterPro" id="IPR036691">
    <property type="entry name" value="Endo/exonu/phosph_ase_sf"/>
</dbReference>
<evidence type="ECO:0000256" key="8">
    <source>
        <dbReference type="ARBA" id="ARBA00022842"/>
    </source>
</evidence>
<name>A0A0L0DQW4_THETB</name>
<evidence type="ECO:0000256" key="7">
    <source>
        <dbReference type="ARBA" id="ARBA00022801"/>
    </source>
</evidence>
<sequence length="641" mass="67734">MDCVSLTIDVDKTNSPHLTPYVYSPSVGTWVPVVLPKPLRSGLESVSDEFAPSSPRSGAMPSTPRTTLAQLPYRRRQRTVSNPAQPSALVRDSSLAHGRSPLSHKAPGSPGSSSQPSSPTTSQPDDMASSAPMPGIAAAAAVRAVAAAAAVAAADDEAAAAATAADDSPAAASTSTHPNPSRYVPPRSPSSLLEVLDEPASPISPVFPSTPSAASSTSSLASASSMSDVSQRSGLAEGEETPFRGRVADVEDELVVLSWNIWFGDVAVLSRLQAIGRIVDEARPDIVALQEVTPPVLAYLLQQKWTRRFYVSDGTGNSLHHYGVVLFSVYPMTSLEIYELRSRLHRRAIFATYLLPSGATLCVSTSHLESYPNDTKLRAAQLAHIFGRISKATYSLFMGDTNMQHPDEDALIDKYPFADAWPTLWPDNPGYTVDAKSSAMAGKPVHSRTLRLDRIFSSEGLHPVSMTRLGTSPIPIVKQEGFCLEKKIPDDVDIYPSDHYGILAVLALAPIALSRSASIGSRPRFTLAPTRVLAPSLSSPSLAATSVTELTVEFDLMALSPFIVDNPPDSDNAEPAAQSPPGPLLSAPPTIGLSLGFSLGGSASSSADSEDDTGLALSADDSRYHMEPLETPAATESSLFG</sequence>
<proteinExistence type="predicted"/>
<dbReference type="GO" id="GO:0006302">
    <property type="term" value="P:double-strand break repair"/>
    <property type="evidence" value="ECO:0007669"/>
    <property type="project" value="TreeGrafter"/>
</dbReference>
<keyword evidence="8" id="KW-0460">Magnesium</keyword>
<dbReference type="EMBL" id="GL349483">
    <property type="protein sequence ID" value="KNC53828.1"/>
    <property type="molecule type" value="Genomic_DNA"/>
</dbReference>
<keyword evidence="7" id="KW-0378">Hydrolase</keyword>
<dbReference type="eggNOG" id="KOG2756">
    <property type="taxonomic scope" value="Eukaryota"/>
</dbReference>
<dbReference type="AlphaFoldDB" id="A0A0L0DQW4"/>
<evidence type="ECO:0000313" key="13">
    <source>
        <dbReference type="EMBL" id="KNC53828.1"/>
    </source>
</evidence>
<dbReference type="GO" id="GO:0004527">
    <property type="term" value="F:exonuclease activity"/>
    <property type="evidence" value="ECO:0007669"/>
    <property type="project" value="UniProtKB-KW"/>
</dbReference>
<dbReference type="GO" id="GO:0003697">
    <property type="term" value="F:single-stranded DNA binding"/>
    <property type="evidence" value="ECO:0007669"/>
    <property type="project" value="TreeGrafter"/>
</dbReference>
<keyword evidence="5" id="KW-0479">Metal-binding</keyword>
<protein>
    <submittedName>
        <fullName evidence="13">Endonuclease/exonuclease/phosphatase family protein</fullName>
    </submittedName>
</protein>
<keyword evidence="13" id="KW-0269">Exonuclease</keyword>
<gene>
    <name evidence="13" type="ORF">AMSG_09772</name>
</gene>
<dbReference type="GO" id="GO:0070260">
    <property type="term" value="F:5'-tyrosyl-DNA phosphodiesterase activity"/>
    <property type="evidence" value="ECO:0007669"/>
    <property type="project" value="TreeGrafter"/>
</dbReference>
<feature type="region of interest" description="Disordered" evidence="11">
    <location>
        <begin position="46"/>
        <end position="132"/>
    </location>
</feature>
<evidence type="ECO:0000256" key="1">
    <source>
        <dbReference type="ARBA" id="ARBA00001936"/>
    </source>
</evidence>
<dbReference type="GeneID" id="25568166"/>
<feature type="compositionally biased region" description="Low complexity" evidence="11">
    <location>
        <begin position="209"/>
        <end position="233"/>
    </location>
</feature>
<feature type="compositionally biased region" description="Low complexity" evidence="11">
    <location>
        <begin position="165"/>
        <end position="191"/>
    </location>
</feature>
<dbReference type="GO" id="GO:0004519">
    <property type="term" value="F:endonuclease activity"/>
    <property type="evidence" value="ECO:0007669"/>
    <property type="project" value="UniProtKB-KW"/>
</dbReference>
<dbReference type="CDD" id="cd09080">
    <property type="entry name" value="TDP2"/>
    <property type="match status" value="1"/>
</dbReference>
<dbReference type="Proteomes" id="UP000054408">
    <property type="component" value="Unassembled WGS sequence"/>
</dbReference>
<keyword evidence="9" id="KW-0234">DNA repair</keyword>
<evidence type="ECO:0000256" key="2">
    <source>
        <dbReference type="ARBA" id="ARBA00001946"/>
    </source>
</evidence>
<dbReference type="InterPro" id="IPR005135">
    <property type="entry name" value="Endo/exonuclease/phosphatase"/>
</dbReference>
<dbReference type="RefSeq" id="XP_013754212.1">
    <property type="nucleotide sequence ID" value="XM_013898758.1"/>
</dbReference>
<evidence type="ECO:0000259" key="12">
    <source>
        <dbReference type="Pfam" id="PF03372"/>
    </source>
</evidence>
<feature type="compositionally biased region" description="Low complexity" evidence="11">
    <location>
        <begin position="107"/>
        <end position="132"/>
    </location>
</feature>
<dbReference type="Gene3D" id="3.60.10.10">
    <property type="entry name" value="Endonuclease/exonuclease/phosphatase"/>
    <property type="match status" value="1"/>
</dbReference>
<reference evidence="13 14" key="1">
    <citation type="submission" date="2010-05" db="EMBL/GenBank/DDBJ databases">
        <title>The Genome Sequence of Thecamonas trahens ATCC 50062.</title>
        <authorList>
            <consortium name="The Broad Institute Genome Sequencing Platform"/>
            <person name="Russ C."/>
            <person name="Cuomo C."/>
            <person name="Shea T."/>
            <person name="Young S.K."/>
            <person name="Zeng Q."/>
            <person name="Koehrsen M."/>
            <person name="Haas B."/>
            <person name="Borodovsky M."/>
            <person name="Guigo R."/>
            <person name="Alvarado L."/>
            <person name="Berlin A."/>
            <person name="Bochicchio J."/>
            <person name="Borenstein D."/>
            <person name="Chapman S."/>
            <person name="Chen Z."/>
            <person name="Freedman E."/>
            <person name="Gellesch M."/>
            <person name="Goldberg J."/>
            <person name="Griggs A."/>
            <person name="Gujja S."/>
            <person name="Heilman E."/>
            <person name="Heiman D."/>
            <person name="Hepburn T."/>
            <person name="Howarth C."/>
            <person name="Jen D."/>
            <person name="Larson L."/>
            <person name="Mehta T."/>
            <person name="Park D."/>
            <person name="Pearson M."/>
            <person name="Roberts A."/>
            <person name="Saif S."/>
            <person name="Shenoy N."/>
            <person name="Sisk P."/>
            <person name="Stolte C."/>
            <person name="Sykes S."/>
            <person name="Thomson T."/>
            <person name="Walk T."/>
            <person name="White J."/>
            <person name="Yandava C."/>
            <person name="Burger G."/>
            <person name="Gray M.W."/>
            <person name="Holland P.W.H."/>
            <person name="King N."/>
            <person name="Lang F.B.F."/>
            <person name="Roger A.J."/>
            <person name="Ruiz-Trillo I."/>
            <person name="Lander E."/>
            <person name="Nusbaum C."/>
        </authorList>
    </citation>
    <scope>NUCLEOTIDE SEQUENCE [LARGE SCALE GENOMIC DNA]</scope>
    <source>
        <strain evidence="13 14">ATCC 50062</strain>
    </source>
</reference>
<comment type="cofactor">
    <cofactor evidence="2">
        <name>Mg(2+)</name>
        <dbReference type="ChEBI" id="CHEBI:18420"/>
    </cofactor>
</comment>
<organism evidence="13 14">
    <name type="scientific">Thecamonas trahens ATCC 50062</name>
    <dbReference type="NCBI Taxonomy" id="461836"/>
    <lineage>
        <taxon>Eukaryota</taxon>
        <taxon>Apusozoa</taxon>
        <taxon>Apusomonadida</taxon>
        <taxon>Apusomonadidae</taxon>
        <taxon>Thecamonas</taxon>
    </lineage>
</organism>
<dbReference type="OrthoDB" id="9975959at2759"/>
<dbReference type="GO" id="GO:0046872">
    <property type="term" value="F:metal ion binding"/>
    <property type="evidence" value="ECO:0007669"/>
    <property type="project" value="UniProtKB-KW"/>
</dbReference>
<dbReference type="PANTHER" id="PTHR15822:SF4">
    <property type="entry name" value="TYROSYL-DNA PHOSPHODIESTERASE 2"/>
    <property type="match status" value="1"/>
</dbReference>
<dbReference type="GO" id="GO:0005737">
    <property type="term" value="C:cytoplasm"/>
    <property type="evidence" value="ECO:0007669"/>
    <property type="project" value="TreeGrafter"/>
</dbReference>
<keyword evidence="10" id="KW-0539">Nucleus</keyword>